<sequence length="330" mass="36703">MDQYAALRNSIYSAVQEYESYKSQSIDTKSPRLEQATNRPSSGLHGRPGLGSAGSSRNVSREQLPTLSSLHASERQDRETSLPSPSLPDRRDAGSPSPTRSAPAGGFDEFLAAAESYESQTLLIDLLYLQGIVDFMRSEHPYTSNTLRKAMDARNKDKRKLWQIYTNEMQGLARAYSSGKPLPSPVTSSLRKQSARYDVLKVQIAECKKELRHTLLKLDKQEQTCAETVMDALVHLHRQAIMDARRRYAMADPIHDKTTPIEAHNERARVFNQIVKFVADDLRRIETLMRHTGGASGGHGVPATGKDKKKGAGVVEAVEALNLPDYPPFN</sequence>
<dbReference type="GeneID" id="63787679"/>
<feature type="coiled-coil region" evidence="1">
    <location>
        <begin position="190"/>
        <end position="224"/>
    </location>
</feature>
<accession>A0A1Y2FK52</accession>
<reference evidence="3 4" key="1">
    <citation type="submission" date="2016-07" db="EMBL/GenBank/DDBJ databases">
        <title>Pervasive Adenine N6-methylation of Active Genes in Fungi.</title>
        <authorList>
            <consortium name="DOE Joint Genome Institute"/>
            <person name="Mondo S.J."/>
            <person name="Dannebaum R.O."/>
            <person name="Kuo R.C."/>
            <person name="Labutti K."/>
            <person name="Haridas S."/>
            <person name="Kuo A."/>
            <person name="Salamov A."/>
            <person name="Ahrendt S.R."/>
            <person name="Lipzen A."/>
            <person name="Sullivan W."/>
            <person name="Andreopoulos W.B."/>
            <person name="Clum A."/>
            <person name="Lindquist E."/>
            <person name="Daum C."/>
            <person name="Ramamoorthy G.K."/>
            <person name="Gryganskyi A."/>
            <person name="Culley D."/>
            <person name="Magnuson J.K."/>
            <person name="James T.Y."/>
            <person name="O'Malley M.A."/>
            <person name="Stajich J.E."/>
            <person name="Spatafora J.W."/>
            <person name="Visel A."/>
            <person name="Grigoriev I.V."/>
        </authorList>
    </citation>
    <scope>NUCLEOTIDE SEQUENCE [LARGE SCALE GENOMIC DNA]</scope>
    <source>
        <strain evidence="3 4">12-1054</strain>
    </source>
</reference>
<keyword evidence="1" id="KW-0175">Coiled coil</keyword>
<evidence type="ECO:0000313" key="4">
    <source>
        <dbReference type="Proteomes" id="UP000193685"/>
    </source>
</evidence>
<evidence type="ECO:0000256" key="1">
    <source>
        <dbReference type="SAM" id="Coils"/>
    </source>
</evidence>
<keyword evidence="4" id="KW-1185">Reference proteome</keyword>
<dbReference type="RefSeq" id="XP_040726370.1">
    <property type="nucleotide sequence ID" value="XM_040871080.1"/>
</dbReference>
<gene>
    <name evidence="3" type="ORF">BCR37DRAFT_391940</name>
</gene>
<dbReference type="Proteomes" id="UP000193685">
    <property type="component" value="Unassembled WGS sequence"/>
</dbReference>
<organism evidence="3 4">
    <name type="scientific">Protomyces lactucae-debilis</name>
    <dbReference type="NCBI Taxonomy" id="2754530"/>
    <lineage>
        <taxon>Eukaryota</taxon>
        <taxon>Fungi</taxon>
        <taxon>Dikarya</taxon>
        <taxon>Ascomycota</taxon>
        <taxon>Taphrinomycotina</taxon>
        <taxon>Taphrinomycetes</taxon>
        <taxon>Taphrinales</taxon>
        <taxon>Protomycetaceae</taxon>
        <taxon>Protomyces</taxon>
    </lineage>
</organism>
<protein>
    <submittedName>
        <fullName evidence="3">Uncharacterized protein</fullName>
    </submittedName>
</protein>
<proteinExistence type="predicted"/>
<comment type="caution">
    <text evidence="3">The sequence shown here is derived from an EMBL/GenBank/DDBJ whole genome shotgun (WGS) entry which is preliminary data.</text>
</comment>
<evidence type="ECO:0000256" key="2">
    <source>
        <dbReference type="SAM" id="MobiDB-lite"/>
    </source>
</evidence>
<dbReference type="OrthoDB" id="10532624at2759"/>
<dbReference type="EMBL" id="MCFI01000006">
    <property type="protein sequence ID" value="ORY84352.1"/>
    <property type="molecule type" value="Genomic_DNA"/>
</dbReference>
<dbReference type="AlphaFoldDB" id="A0A1Y2FK52"/>
<feature type="region of interest" description="Disordered" evidence="2">
    <location>
        <begin position="19"/>
        <end position="104"/>
    </location>
</feature>
<feature type="compositionally biased region" description="Polar residues" evidence="2">
    <location>
        <begin position="53"/>
        <end position="71"/>
    </location>
</feature>
<name>A0A1Y2FK52_PROLT</name>
<evidence type="ECO:0000313" key="3">
    <source>
        <dbReference type="EMBL" id="ORY84352.1"/>
    </source>
</evidence>